<dbReference type="EMBL" id="JADOTZ010000001">
    <property type="protein sequence ID" value="MBG6084677.1"/>
    <property type="molecule type" value="Genomic_DNA"/>
</dbReference>
<feature type="transmembrane region" description="Helical" evidence="9">
    <location>
        <begin position="209"/>
        <end position="238"/>
    </location>
</feature>
<evidence type="ECO:0000256" key="6">
    <source>
        <dbReference type="ARBA" id="ARBA00023136"/>
    </source>
</evidence>
<evidence type="ECO:0000256" key="4">
    <source>
        <dbReference type="ARBA" id="ARBA00022692"/>
    </source>
</evidence>
<dbReference type="AlphaFoldDB" id="A0A931GFH8"/>
<dbReference type="InterPro" id="IPR018584">
    <property type="entry name" value="GT87"/>
</dbReference>
<feature type="transmembrane region" description="Helical" evidence="9">
    <location>
        <begin position="341"/>
        <end position="372"/>
    </location>
</feature>
<organism evidence="10 11">
    <name type="scientific">Zhihengliuella flava</name>
    <dbReference type="NCBI Taxonomy" id="1285193"/>
    <lineage>
        <taxon>Bacteria</taxon>
        <taxon>Bacillati</taxon>
        <taxon>Actinomycetota</taxon>
        <taxon>Actinomycetes</taxon>
        <taxon>Micrococcales</taxon>
        <taxon>Micrococcaceae</taxon>
        <taxon>Zhihengliuella</taxon>
    </lineage>
</organism>
<accession>A0A931GFH8</accession>
<keyword evidence="2" id="KW-1003">Cell membrane</keyword>
<feature type="transmembrane region" description="Helical" evidence="9">
    <location>
        <begin position="378"/>
        <end position="396"/>
    </location>
</feature>
<protein>
    <submittedName>
        <fullName evidence="10">Membrane protein</fullName>
    </submittedName>
</protein>
<dbReference type="GO" id="GO:0016758">
    <property type="term" value="F:hexosyltransferase activity"/>
    <property type="evidence" value="ECO:0007669"/>
    <property type="project" value="InterPro"/>
</dbReference>
<reference evidence="10" key="1">
    <citation type="submission" date="2020-11" db="EMBL/GenBank/DDBJ databases">
        <title>Sequencing the genomes of 1000 actinobacteria strains.</title>
        <authorList>
            <person name="Klenk H.-P."/>
        </authorList>
    </citation>
    <scope>NUCLEOTIDE SEQUENCE</scope>
    <source>
        <strain evidence="10">DSM 26152</strain>
    </source>
</reference>
<comment type="similarity">
    <text evidence="7">Belongs to the glycosyltransferase 87 family.</text>
</comment>
<dbReference type="RefSeq" id="WP_196835952.1">
    <property type="nucleotide sequence ID" value="NZ_JADOTZ010000001.1"/>
</dbReference>
<evidence type="ECO:0000256" key="3">
    <source>
        <dbReference type="ARBA" id="ARBA00022679"/>
    </source>
</evidence>
<evidence type="ECO:0000256" key="1">
    <source>
        <dbReference type="ARBA" id="ARBA00004651"/>
    </source>
</evidence>
<evidence type="ECO:0000256" key="2">
    <source>
        <dbReference type="ARBA" id="ARBA00022475"/>
    </source>
</evidence>
<dbReference type="PIRSF" id="PIRSF010361">
    <property type="entry name" value="UCP010361"/>
    <property type="match status" value="1"/>
</dbReference>
<feature type="transmembrane region" description="Helical" evidence="9">
    <location>
        <begin position="245"/>
        <end position="269"/>
    </location>
</feature>
<evidence type="ECO:0000256" key="5">
    <source>
        <dbReference type="ARBA" id="ARBA00022989"/>
    </source>
</evidence>
<evidence type="ECO:0000313" key="10">
    <source>
        <dbReference type="EMBL" id="MBG6084677.1"/>
    </source>
</evidence>
<comment type="subcellular location">
    <subcellularLocation>
        <location evidence="1">Cell membrane</location>
        <topology evidence="1">Multi-pass membrane protein</topology>
    </subcellularLocation>
</comment>
<gene>
    <name evidence="10" type="ORF">IW252_001444</name>
</gene>
<feature type="transmembrane region" description="Helical" evidence="9">
    <location>
        <begin position="408"/>
        <end position="429"/>
    </location>
</feature>
<dbReference type="GO" id="GO:0005886">
    <property type="term" value="C:plasma membrane"/>
    <property type="evidence" value="ECO:0007669"/>
    <property type="project" value="UniProtKB-SubCell"/>
</dbReference>
<dbReference type="Proteomes" id="UP000625033">
    <property type="component" value="Unassembled WGS sequence"/>
</dbReference>
<evidence type="ECO:0000256" key="9">
    <source>
        <dbReference type="SAM" id="Phobius"/>
    </source>
</evidence>
<dbReference type="InterPro" id="IPR016570">
    <property type="entry name" value="UCP010361"/>
</dbReference>
<keyword evidence="5 9" id="KW-1133">Transmembrane helix</keyword>
<evidence type="ECO:0000313" key="11">
    <source>
        <dbReference type="Proteomes" id="UP000625033"/>
    </source>
</evidence>
<feature type="transmembrane region" description="Helical" evidence="9">
    <location>
        <begin position="139"/>
        <end position="160"/>
    </location>
</feature>
<feature type="transmembrane region" description="Helical" evidence="9">
    <location>
        <begin position="172"/>
        <end position="189"/>
    </location>
</feature>
<feature type="region of interest" description="Disordered" evidence="8">
    <location>
        <begin position="477"/>
        <end position="500"/>
    </location>
</feature>
<dbReference type="Pfam" id="PF09594">
    <property type="entry name" value="GT87"/>
    <property type="match status" value="1"/>
</dbReference>
<comment type="caution">
    <text evidence="10">The sequence shown here is derived from an EMBL/GenBank/DDBJ whole genome shotgun (WGS) entry which is preliminary data.</text>
</comment>
<name>A0A931GFH8_9MICC</name>
<proteinExistence type="inferred from homology"/>
<sequence>MTERRESQGQGRVTVPTRNDPLLRRFTEVIGGPLGRRTEPGVTPTGFFTIERVLILMTLVGALAAVAAKNACRVGGWSGSNAYMWACYSDLPPLFHARGFAENPFAPFAADANFEYPVLMSFVASVTSLPIVPGEYDRALAYFDLNVLFIAALWIAVVIMTARSAGRRPWDAAMVALAPGMILASTINWDLWAVAALSGAVLAFSRHRLILAGVMVGLGTATKLFPVLFLGAVLVLAVRSGKLRVFWITAAAAAGTWLAVNLPAMLISFEGWKVFWTFTREREAGWSSVWHAWNTIASATGAPAMSAETINSAGFLAFLGCCVVIALLGVVAPQRPRMVQLVFLIVASFVLCNKVYSPQFVVWLIPLAALAWPRWRDFLVWQFIEALHFFAIWAYLYQLTAGLEAQHAVGPAAYVLAVFGHMAALLYLMGRVVHSLWVPSADPVRRVGQDDPTGGPFAGAEDAAWIAAARARVLPRRWQGSSARRPAGAGQVTTPAADAS</sequence>
<feature type="transmembrane region" description="Helical" evidence="9">
    <location>
        <begin position="313"/>
        <end position="332"/>
    </location>
</feature>
<evidence type="ECO:0000256" key="7">
    <source>
        <dbReference type="ARBA" id="ARBA00024033"/>
    </source>
</evidence>
<keyword evidence="4 9" id="KW-0812">Transmembrane</keyword>
<keyword evidence="3" id="KW-0808">Transferase</keyword>
<keyword evidence="6 9" id="KW-0472">Membrane</keyword>
<evidence type="ECO:0000256" key="8">
    <source>
        <dbReference type="SAM" id="MobiDB-lite"/>
    </source>
</evidence>
<keyword evidence="11" id="KW-1185">Reference proteome</keyword>